<dbReference type="GO" id="GO:0004467">
    <property type="term" value="F:long-chain fatty acid-CoA ligase activity"/>
    <property type="evidence" value="ECO:0007669"/>
    <property type="project" value="TreeGrafter"/>
</dbReference>
<keyword evidence="2" id="KW-0436">Ligase</keyword>
<evidence type="ECO:0000256" key="3">
    <source>
        <dbReference type="ARBA" id="ARBA00022832"/>
    </source>
</evidence>
<reference evidence="7" key="1">
    <citation type="submission" date="2019-07" db="EMBL/GenBank/DDBJ databases">
        <title>Genomic Encyclopedia of Type Strains, Phase IV (KMG-IV): sequencing the most valuable type-strain genomes for metagenomic binning, comparative biology and taxonomic classification.</title>
        <authorList>
            <person name="Goeker M."/>
        </authorList>
    </citation>
    <scope>NUCLEOTIDE SEQUENCE</scope>
    <source>
        <strain evidence="7">DSM 44596</strain>
    </source>
</reference>
<evidence type="ECO:0000313" key="7">
    <source>
        <dbReference type="EMBL" id="TYQ03255.1"/>
    </source>
</evidence>
<comment type="caution">
    <text evidence="7">The sequence shown here is derived from an EMBL/GenBank/DDBJ whole genome shotgun (WGS) entry which is preliminary data.</text>
</comment>
<gene>
    <name evidence="7" type="ORF">FNL38_105405</name>
</gene>
<keyword evidence="4" id="KW-0443">Lipid metabolism</keyword>
<evidence type="ECO:0000256" key="5">
    <source>
        <dbReference type="ARBA" id="ARBA00032875"/>
    </source>
</evidence>
<dbReference type="PANTHER" id="PTHR43272">
    <property type="entry name" value="LONG-CHAIN-FATTY-ACID--COA LIGASE"/>
    <property type="match status" value="1"/>
</dbReference>
<dbReference type="GO" id="GO:0016020">
    <property type="term" value="C:membrane"/>
    <property type="evidence" value="ECO:0007669"/>
    <property type="project" value="TreeGrafter"/>
</dbReference>
<dbReference type="Pfam" id="PF00501">
    <property type="entry name" value="AMP-binding"/>
    <property type="match status" value="1"/>
</dbReference>
<dbReference type="InterPro" id="IPR000873">
    <property type="entry name" value="AMP-dep_synth/lig_dom"/>
</dbReference>
<sequence length="610" mass="65222">MIDGTDDIVLVHPSGNEVRTAVEAFQHTARMHPDKVALRTPGGHQEVTWREYARRVEAIAGGLAELGVRRGDTVGLMLTNRPEFNLVDTAITHLGAIPFSVYNTSAPEQLQFLFTDAGNKVVVTEQVFLAPIAASRVTFEHIVTVDGPADGALELAEIESNPAANFDFEASWRAVRPDDLVTLVYTSGTTGPPKGVEVTQRNAIAAARAIAGFDLGFEDRAISYLPSAHIADRISTHGANQIFGVQITAVGDLRDLMSALSDVRPTTFVGVPRVWMKIKAGIEAKLAAETNPITSKLAAWSFAVGARAARATLNGTPRGRASQLQYRVADTLVFSKVRTALGFDQLRLAFTGAAAIPVEILEYFTGLGIPLLEIWGMSETIGLGAMTTADNLKIGTVGKPVTGVEIRLAADGEVLVRGPIVMRGYRNQPEKTAETIDSDGWMATGDIGKCDDNGNLTIVDRKKELIVNSSGKNLAPNNIENAVKASSSLIAQVVAIGNNQRYVTALVTLDPDVTDLRAEALGVPGAQLADLAAHPKIVEEATLAVRAGNAKLSRVEQVKRFSIIPSAWVPGGDELTPTMKLRRTPIASKYADTIKALYAERRNDGVINVG</sequence>
<accession>A0A652YN57</accession>
<keyword evidence="3" id="KW-0276">Fatty acid metabolism</keyword>
<dbReference type="EMBL" id="VNIQ01000005">
    <property type="protein sequence ID" value="TYQ03255.1"/>
    <property type="molecule type" value="Genomic_DNA"/>
</dbReference>
<feature type="domain" description="AMP-dependent synthetase/ligase" evidence="6">
    <location>
        <begin position="25"/>
        <end position="425"/>
    </location>
</feature>
<evidence type="ECO:0000256" key="1">
    <source>
        <dbReference type="ARBA" id="ARBA00006432"/>
    </source>
</evidence>
<dbReference type="CDD" id="cd05907">
    <property type="entry name" value="VL_LC_FACS_like"/>
    <property type="match status" value="1"/>
</dbReference>
<dbReference type="AlphaFoldDB" id="A0A652YN57"/>
<evidence type="ECO:0000256" key="4">
    <source>
        <dbReference type="ARBA" id="ARBA00023098"/>
    </source>
</evidence>
<comment type="similarity">
    <text evidence="1">Belongs to the ATP-dependent AMP-binding enzyme family.</text>
</comment>
<name>A0A652YN57_NOCGL</name>
<dbReference type="PANTHER" id="PTHR43272:SF32">
    <property type="entry name" value="AMP-DEPENDENT SYNTHETASE_LIGASE DOMAIN-CONTAINING PROTEIN"/>
    <property type="match status" value="1"/>
</dbReference>
<dbReference type="SUPFAM" id="SSF56801">
    <property type="entry name" value="Acetyl-CoA synthetase-like"/>
    <property type="match status" value="1"/>
</dbReference>
<dbReference type="InterPro" id="IPR042099">
    <property type="entry name" value="ANL_N_sf"/>
</dbReference>
<dbReference type="PROSITE" id="PS00455">
    <property type="entry name" value="AMP_BINDING"/>
    <property type="match status" value="1"/>
</dbReference>
<evidence type="ECO:0000259" key="6">
    <source>
        <dbReference type="Pfam" id="PF00501"/>
    </source>
</evidence>
<proteinExistence type="inferred from homology"/>
<dbReference type="InterPro" id="IPR020845">
    <property type="entry name" value="AMP-binding_CS"/>
</dbReference>
<protein>
    <recommendedName>
        <fullName evidence="5">Acyl-CoA synthetase</fullName>
    </recommendedName>
</protein>
<dbReference type="Pfam" id="PF23562">
    <property type="entry name" value="AMP-binding_C_3"/>
    <property type="match status" value="1"/>
</dbReference>
<evidence type="ECO:0000256" key="2">
    <source>
        <dbReference type="ARBA" id="ARBA00022598"/>
    </source>
</evidence>
<dbReference type="Gene3D" id="3.40.50.12780">
    <property type="entry name" value="N-terminal domain of ligase-like"/>
    <property type="match status" value="1"/>
</dbReference>
<organism evidence="7">
    <name type="scientific">Nocardia globerula</name>
    <dbReference type="NCBI Taxonomy" id="1818"/>
    <lineage>
        <taxon>Bacteria</taxon>
        <taxon>Bacillati</taxon>
        <taxon>Actinomycetota</taxon>
        <taxon>Actinomycetes</taxon>
        <taxon>Mycobacteriales</taxon>
        <taxon>Nocardiaceae</taxon>
        <taxon>Nocardia</taxon>
    </lineage>
</organism>